<feature type="compositionally biased region" description="Basic and acidic residues" evidence="1">
    <location>
        <begin position="159"/>
        <end position="174"/>
    </location>
</feature>
<dbReference type="GO" id="GO:0001578">
    <property type="term" value="P:microtubule bundle formation"/>
    <property type="evidence" value="ECO:0007669"/>
    <property type="project" value="TreeGrafter"/>
</dbReference>
<feature type="region of interest" description="Disordered" evidence="1">
    <location>
        <begin position="1"/>
        <end position="122"/>
    </location>
</feature>
<reference evidence="2" key="1">
    <citation type="submission" date="2023-07" db="EMBL/GenBank/DDBJ databases">
        <title>Chromosome-level Genome Assembly of Striped Snakehead (Channa striata).</title>
        <authorList>
            <person name="Liu H."/>
        </authorList>
    </citation>
    <scope>NUCLEOTIDE SEQUENCE</scope>
    <source>
        <strain evidence="2">Gz</strain>
        <tissue evidence="2">Muscle</tissue>
    </source>
</reference>
<comment type="caution">
    <text evidence="2">The sequence shown here is derived from an EMBL/GenBank/DDBJ whole genome shotgun (WGS) entry which is preliminary data.</text>
</comment>
<dbReference type="Proteomes" id="UP001187415">
    <property type="component" value="Unassembled WGS sequence"/>
</dbReference>
<dbReference type="PANTHER" id="PTHR21740">
    <property type="entry name" value="NCK-ASSOCIATED PROTEIN 5"/>
    <property type="match status" value="1"/>
</dbReference>
<feature type="region of interest" description="Disordered" evidence="1">
    <location>
        <begin position="159"/>
        <end position="236"/>
    </location>
</feature>
<gene>
    <name evidence="2" type="ORF">Q5P01_005814</name>
</gene>
<dbReference type="InterPro" id="IPR026163">
    <property type="entry name" value="Nckap5l"/>
</dbReference>
<evidence type="ECO:0000313" key="2">
    <source>
        <dbReference type="EMBL" id="KAK2857079.1"/>
    </source>
</evidence>
<evidence type="ECO:0000256" key="1">
    <source>
        <dbReference type="SAM" id="MobiDB-lite"/>
    </source>
</evidence>
<feature type="compositionally biased region" description="Polar residues" evidence="1">
    <location>
        <begin position="180"/>
        <end position="198"/>
    </location>
</feature>
<proteinExistence type="predicted"/>
<feature type="compositionally biased region" description="Polar residues" evidence="1">
    <location>
        <begin position="11"/>
        <end position="22"/>
    </location>
</feature>
<keyword evidence="3" id="KW-1185">Reference proteome</keyword>
<dbReference type="AlphaFoldDB" id="A0AA88SZU9"/>
<name>A0AA88SZU9_CHASR</name>
<feature type="compositionally biased region" description="Polar residues" evidence="1">
    <location>
        <begin position="77"/>
        <end position="103"/>
    </location>
</feature>
<dbReference type="GO" id="GO:0035371">
    <property type="term" value="C:microtubule plus-end"/>
    <property type="evidence" value="ECO:0007669"/>
    <property type="project" value="TreeGrafter"/>
</dbReference>
<dbReference type="EMBL" id="JAUPFM010000003">
    <property type="protein sequence ID" value="KAK2857079.1"/>
    <property type="molecule type" value="Genomic_DNA"/>
</dbReference>
<dbReference type="GO" id="GO:0007019">
    <property type="term" value="P:microtubule depolymerization"/>
    <property type="evidence" value="ECO:0007669"/>
    <property type="project" value="TreeGrafter"/>
</dbReference>
<evidence type="ECO:0000313" key="3">
    <source>
        <dbReference type="Proteomes" id="UP001187415"/>
    </source>
</evidence>
<feature type="compositionally biased region" description="Basic and acidic residues" evidence="1">
    <location>
        <begin position="209"/>
        <end position="218"/>
    </location>
</feature>
<organism evidence="2 3">
    <name type="scientific">Channa striata</name>
    <name type="common">Snakehead murrel</name>
    <name type="synonym">Ophicephalus striatus</name>
    <dbReference type="NCBI Taxonomy" id="64152"/>
    <lineage>
        <taxon>Eukaryota</taxon>
        <taxon>Metazoa</taxon>
        <taxon>Chordata</taxon>
        <taxon>Craniata</taxon>
        <taxon>Vertebrata</taxon>
        <taxon>Euteleostomi</taxon>
        <taxon>Actinopterygii</taxon>
        <taxon>Neopterygii</taxon>
        <taxon>Teleostei</taxon>
        <taxon>Neoteleostei</taxon>
        <taxon>Acanthomorphata</taxon>
        <taxon>Anabantaria</taxon>
        <taxon>Anabantiformes</taxon>
        <taxon>Channoidei</taxon>
        <taxon>Channidae</taxon>
        <taxon>Channa</taxon>
    </lineage>
</organism>
<accession>A0AA88SZU9</accession>
<dbReference type="PANTHER" id="PTHR21740:SF0">
    <property type="entry name" value="NCK-ASSOCIATED PROTEIN 5"/>
    <property type="match status" value="1"/>
</dbReference>
<feature type="compositionally biased region" description="Basic and acidic residues" evidence="1">
    <location>
        <begin position="106"/>
        <end position="122"/>
    </location>
</feature>
<protein>
    <submittedName>
        <fullName evidence="2">Uncharacterized protein</fullName>
    </submittedName>
</protein>
<sequence>MGHSLSDPAVTCSSSAQDTQSRLPKLASSDGIRTKRSSLCAPHYTSTEDKDKEAERKVKTAERDAPGERALRVCTYPGSSSNTETEPEGTGSTLVSPQRTLINRTKKSDSVDQNEETLKRSSVDKPLSIMDYYQHDVFSHLGKDSRRISQYNLLHKESSLDGKAGDRLSKDVGLEKMPASPNQSGSFDFSLESLNKLNHSGGGDCAGKSAEDCCKADEPPSSSSFSSKPGADHVGSLSDSLYDSFSSCTSHGSNDV</sequence>
<feature type="compositionally biased region" description="Basic and acidic residues" evidence="1">
    <location>
        <begin position="46"/>
        <end position="71"/>
    </location>
</feature>